<proteinExistence type="predicted"/>
<name>A0A8X6TQC1_NEPPI</name>
<accession>A0A8X6TQC1</accession>
<protein>
    <submittedName>
        <fullName evidence="1">Uncharacterized protein</fullName>
    </submittedName>
</protein>
<comment type="caution">
    <text evidence="1">The sequence shown here is derived from an EMBL/GenBank/DDBJ whole genome shotgun (WGS) entry which is preliminary data.</text>
</comment>
<reference evidence="1" key="1">
    <citation type="submission" date="2020-08" db="EMBL/GenBank/DDBJ databases">
        <title>Multicomponent nature underlies the extraordinary mechanical properties of spider dragline silk.</title>
        <authorList>
            <person name="Kono N."/>
            <person name="Nakamura H."/>
            <person name="Mori M."/>
            <person name="Yoshida Y."/>
            <person name="Ohtoshi R."/>
            <person name="Malay A.D."/>
            <person name="Moran D.A.P."/>
            <person name="Tomita M."/>
            <person name="Numata K."/>
            <person name="Arakawa K."/>
        </authorList>
    </citation>
    <scope>NUCLEOTIDE SEQUENCE</scope>
</reference>
<organism evidence="1 2">
    <name type="scientific">Nephila pilipes</name>
    <name type="common">Giant wood spider</name>
    <name type="synonym">Nephila maculata</name>
    <dbReference type="NCBI Taxonomy" id="299642"/>
    <lineage>
        <taxon>Eukaryota</taxon>
        <taxon>Metazoa</taxon>
        <taxon>Ecdysozoa</taxon>
        <taxon>Arthropoda</taxon>
        <taxon>Chelicerata</taxon>
        <taxon>Arachnida</taxon>
        <taxon>Araneae</taxon>
        <taxon>Araneomorphae</taxon>
        <taxon>Entelegynae</taxon>
        <taxon>Araneoidea</taxon>
        <taxon>Nephilidae</taxon>
        <taxon>Nephila</taxon>
    </lineage>
</organism>
<evidence type="ECO:0000313" key="2">
    <source>
        <dbReference type="Proteomes" id="UP000887013"/>
    </source>
</evidence>
<dbReference type="Proteomes" id="UP000887013">
    <property type="component" value="Unassembled WGS sequence"/>
</dbReference>
<keyword evidence="2" id="KW-1185">Reference proteome</keyword>
<evidence type="ECO:0000313" key="1">
    <source>
        <dbReference type="EMBL" id="GFT35389.1"/>
    </source>
</evidence>
<gene>
    <name evidence="1" type="ORF">NPIL_285001</name>
</gene>
<sequence>MSQATDENKLIHFDFAELASVGFALFDVRNWYNGFLRVIKAGERVISQCFSTWNLFTDTMYVTNEDPTNSCCPLCKERPLGAPLEKTSKKRSAVTTRSIPRIINKKINNNSGAWVFVPDIKGLTTGSLHSGRKTQEVGVVQIFMLQ</sequence>
<dbReference type="AlphaFoldDB" id="A0A8X6TQC1"/>
<dbReference type="OrthoDB" id="6542641at2759"/>
<dbReference type="EMBL" id="BMAW01013696">
    <property type="protein sequence ID" value="GFT35389.1"/>
    <property type="molecule type" value="Genomic_DNA"/>
</dbReference>